<comment type="caution">
    <text evidence="1">The sequence shown here is derived from an EMBL/GenBank/DDBJ whole genome shotgun (WGS) entry which is preliminary data.</text>
</comment>
<keyword evidence="2" id="KW-1185">Reference proteome</keyword>
<proteinExistence type="predicted"/>
<dbReference type="EMBL" id="JBFWIC010000001">
    <property type="protein sequence ID" value="MEZ0473188.1"/>
    <property type="molecule type" value="Genomic_DNA"/>
</dbReference>
<dbReference type="Proteomes" id="UP001566331">
    <property type="component" value="Unassembled WGS sequence"/>
</dbReference>
<protein>
    <recommendedName>
        <fullName evidence="3">Glycine dehydrogenase (aminomethyl-transferring)</fullName>
    </recommendedName>
</protein>
<name>A0ABV4HKC3_9GAMM</name>
<organism evidence="1 2">
    <name type="scientific">Luteimonas salinilitoris</name>
    <dbReference type="NCBI Taxonomy" id="3237697"/>
    <lineage>
        <taxon>Bacteria</taxon>
        <taxon>Pseudomonadati</taxon>
        <taxon>Pseudomonadota</taxon>
        <taxon>Gammaproteobacteria</taxon>
        <taxon>Lysobacterales</taxon>
        <taxon>Lysobacteraceae</taxon>
        <taxon>Luteimonas</taxon>
    </lineage>
</organism>
<evidence type="ECO:0000313" key="2">
    <source>
        <dbReference type="Proteomes" id="UP001566331"/>
    </source>
</evidence>
<evidence type="ECO:0008006" key="3">
    <source>
        <dbReference type="Google" id="ProtNLM"/>
    </source>
</evidence>
<reference evidence="1 2" key="1">
    <citation type="submission" date="2024-07" db="EMBL/GenBank/DDBJ databases">
        <title>Luteimonas salilacus sp. nov., isolated from the shore soil of Salt Lake in Tibet of China.</title>
        <authorList>
            <person name="Zhang X."/>
            <person name="Li A."/>
        </authorList>
    </citation>
    <scope>NUCLEOTIDE SEQUENCE [LARGE SCALE GENOMIC DNA]</scope>
    <source>
        <strain evidence="1 2">B3-2-R+30</strain>
    </source>
</reference>
<sequence>MSQSTSLRSLEQHDAFIARHIGPNDAEIAQMLEAVARTALGVVDTEPSHHCAS</sequence>
<evidence type="ECO:0000313" key="1">
    <source>
        <dbReference type="EMBL" id="MEZ0473188.1"/>
    </source>
</evidence>
<dbReference type="RefSeq" id="WP_370563429.1">
    <property type="nucleotide sequence ID" value="NZ_JBFWIB010000003.1"/>
</dbReference>
<accession>A0ABV4HKC3</accession>
<gene>
    <name evidence="1" type="ORF">AB6713_00935</name>
</gene>